<organism evidence="2 4">
    <name type="scientific">Alkalihalobacillus alcalophilus ATCC 27647 = CGMCC 1.3604</name>
    <dbReference type="NCBI Taxonomy" id="1218173"/>
    <lineage>
        <taxon>Bacteria</taxon>
        <taxon>Bacillati</taxon>
        <taxon>Bacillota</taxon>
        <taxon>Bacilli</taxon>
        <taxon>Bacillales</taxon>
        <taxon>Bacillaceae</taxon>
        <taxon>Alkalihalobacillus</taxon>
    </lineage>
</organism>
<proteinExistence type="predicted"/>
<keyword evidence="4" id="KW-1185">Reference proteome</keyword>
<protein>
    <recommendedName>
        <fullName evidence="1">Recombinase domain-containing protein</fullName>
    </recommendedName>
</protein>
<sequence length="72" mass="8304">MKAMLQTVTYTGNKLARVHSKILFSKEGQDHIAIENTHPAIISMEVFEKVQERIESKTKKYTTAKVPLRIFQ</sequence>
<dbReference type="AlphaFoldDB" id="A0A094WLM5"/>
<gene>
    <name evidence="3" type="ORF">AJ85_06485</name>
    <name evidence="2" type="ORF">BALCAV_0203305</name>
</gene>
<dbReference type="Gene3D" id="3.90.1750.20">
    <property type="entry name" value="Putative Large Serine Recombinase, Chain B, Domain 2"/>
    <property type="match status" value="1"/>
</dbReference>
<evidence type="ECO:0000313" key="4">
    <source>
        <dbReference type="Proteomes" id="UP000002754"/>
    </source>
</evidence>
<feature type="domain" description="Recombinase" evidence="1">
    <location>
        <begin position="2"/>
        <end position="56"/>
    </location>
</feature>
<evidence type="ECO:0000313" key="2">
    <source>
        <dbReference type="EMBL" id="KGA98659.1"/>
    </source>
</evidence>
<name>A0A094WLM5_ALKAL</name>
<dbReference type="InterPro" id="IPR011109">
    <property type="entry name" value="DNA_bind_recombinase_dom"/>
</dbReference>
<dbReference type="EMBL" id="ALPT02000007">
    <property type="protein sequence ID" value="KGA98659.1"/>
    <property type="molecule type" value="Genomic_DNA"/>
</dbReference>
<dbReference type="InterPro" id="IPR038109">
    <property type="entry name" value="DNA_bind_recomb_sf"/>
</dbReference>
<evidence type="ECO:0000259" key="1">
    <source>
        <dbReference type="Pfam" id="PF07508"/>
    </source>
</evidence>
<reference evidence="2 4" key="1">
    <citation type="journal article" date="2014" name="Genome Announc.">
        <title>Draft Genome Sequence of Bacillus alcalophilus AV1934, a Classic Alkaliphile Isolated from Human Feces in 1934.</title>
        <authorList>
            <person name="Attie O."/>
            <person name="Jayaprakash A."/>
            <person name="Shah H."/>
            <person name="Paulsen I.T."/>
            <person name="Morino M."/>
            <person name="Takahashi Y."/>
            <person name="Narumi I."/>
            <person name="Sachidanandam R."/>
            <person name="Satoh K."/>
            <person name="Ito M."/>
            <person name="Krulwich T.A."/>
        </authorList>
    </citation>
    <scope>NUCLEOTIDE SEQUENCE [LARGE SCALE GENOMIC DNA]</scope>
    <source>
        <strain evidence="2 4">AV1934</strain>
    </source>
</reference>
<dbReference type="GO" id="GO:0003677">
    <property type="term" value="F:DNA binding"/>
    <property type="evidence" value="ECO:0007669"/>
    <property type="project" value="InterPro"/>
</dbReference>
<evidence type="ECO:0000313" key="3">
    <source>
        <dbReference type="EMBL" id="THG91174.1"/>
    </source>
</evidence>
<reference evidence="3 5" key="2">
    <citation type="submission" date="2014-01" db="EMBL/GenBank/DDBJ databases">
        <title>Draft genome sequencing of Bacillus alcalophilus CGMCC 1.3604.</title>
        <authorList>
            <person name="Yang J."/>
            <person name="Diao L."/>
            <person name="Yang S."/>
        </authorList>
    </citation>
    <scope>NUCLEOTIDE SEQUENCE [LARGE SCALE GENOMIC DNA]</scope>
    <source>
        <strain evidence="3 5">CGMCC 1.3604</strain>
    </source>
</reference>
<dbReference type="Proteomes" id="UP000002754">
    <property type="component" value="Unassembled WGS sequence"/>
</dbReference>
<dbReference type="GO" id="GO:0000150">
    <property type="term" value="F:DNA strand exchange activity"/>
    <property type="evidence" value="ECO:0007669"/>
    <property type="project" value="InterPro"/>
</dbReference>
<dbReference type="Pfam" id="PF07508">
    <property type="entry name" value="Recombinase"/>
    <property type="match status" value="1"/>
</dbReference>
<evidence type="ECO:0000313" key="5">
    <source>
        <dbReference type="Proteomes" id="UP000297014"/>
    </source>
</evidence>
<accession>A0A094WLM5</accession>
<comment type="caution">
    <text evidence="2">The sequence shown here is derived from an EMBL/GenBank/DDBJ whole genome shotgun (WGS) entry which is preliminary data.</text>
</comment>
<dbReference type="EMBL" id="JALP01000085">
    <property type="protein sequence ID" value="THG91174.1"/>
    <property type="molecule type" value="Genomic_DNA"/>
</dbReference>
<dbReference type="Proteomes" id="UP000297014">
    <property type="component" value="Unassembled WGS sequence"/>
</dbReference>